<dbReference type="EMBL" id="JBBKAI010000002">
    <property type="protein sequence ID" value="MEJ8659105.1"/>
    <property type="molecule type" value="Genomic_DNA"/>
</dbReference>
<evidence type="ECO:0000313" key="2">
    <source>
        <dbReference type="Proteomes" id="UP001375539"/>
    </source>
</evidence>
<dbReference type="Proteomes" id="UP001375539">
    <property type="component" value="Unassembled WGS sequence"/>
</dbReference>
<organism evidence="1 2">
    <name type="scientific">Streptomyces pratisoli</name>
    <dbReference type="NCBI Taxonomy" id="3139917"/>
    <lineage>
        <taxon>Bacteria</taxon>
        <taxon>Bacillati</taxon>
        <taxon>Actinomycetota</taxon>
        <taxon>Actinomycetes</taxon>
        <taxon>Kitasatosporales</taxon>
        <taxon>Streptomycetaceae</taxon>
        <taxon>Streptomyces</taxon>
    </lineage>
</organism>
<reference evidence="1" key="1">
    <citation type="submission" date="2024-03" db="EMBL/GenBank/DDBJ databases">
        <title>Novel Streptomyces species of biotechnological and ecological value are a feature of Machair soil.</title>
        <authorList>
            <person name="Prole J.R."/>
            <person name="Goodfellow M."/>
            <person name="Allenby N."/>
            <person name="Ward A.C."/>
        </authorList>
    </citation>
    <scope>NUCLEOTIDE SEQUENCE</scope>
    <source>
        <strain evidence="1">MS1.AVA.4</strain>
    </source>
</reference>
<keyword evidence="2" id="KW-1185">Reference proteome</keyword>
<evidence type="ECO:0000313" key="1">
    <source>
        <dbReference type="EMBL" id="MEJ8659105.1"/>
    </source>
</evidence>
<protein>
    <submittedName>
        <fullName evidence="1">Uncharacterized protein</fullName>
    </submittedName>
</protein>
<name>A0ACC6QLH0_9ACTN</name>
<gene>
    <name evidence="1" type="ORF">WKI58_21745</name>
</gene>
<comment type="caution">
    <text evidence="1">The sequence shown here is derived from an EMBL/GenBank/DDBJ whole genome shotgun (WGS) entry which is preliminary data.</text>
</comment>
<sequence length="142" mass="15319">MRSALRTTPALAALLLVLTGCGDSAYETDERTISVESGEKFTLEVPADPELGQNWYLASPAADPDVLKYRGDREDTGEGDGTQFFDFTALSPGKATVKLLFCPYGRCHSAEEAASKPVPTATGTPKDSDQEAAYYLYTITVR</sequence>
<accession>A0ACC6QLH0</accession>
<proteinExistence type="predicted"/>